<name>A0ABQ7GP93_DUNSA</name>
<dbReference type="InterPro" id="IPR015943">
    <property type="entry name" value="WD40/YVTN_repeat-like_dom_sf"/>
</dbReference>
<keyword evidence="1" id="KW-0963">Cytoplasm</keyword>
<keyword evidence="3" id="KW-0677">Repeat</keyword>
<proteinExistence type="predicted"/>
<evidence type="ECO:0000256" key="4">
    <source>
        <dbReference type="SAM" id="MobiDB-lite"/>
    </source>
</evidence>
<evidence type="ECO:0000256" key="3">
    <source>
        <dbReference type="ARBA" id="ARBA00022737"/>
    </source>
</evidence>
<comment type="caution">
    <text evidence="5">The sequence shown here is derived from an EMBL/GenBank/DDBJ whole genome shotgun (WGS) entry which is preliminary data.</text>
</comment>
<dbReference type="InterPro" id="IPR036322">
    <property type="entry name" value="WD40_repeat_dom_sf"/>
</dbReference>
<evidence type="ECO:0000313" key="5">
    <source>
        <dbReference type="EMBL" id="KAF5836393.1"/>
    </source>
</evidence>
<keyword evidence="2" id="KW-0853">WD repeat</keyword>
<dbReference type="PANTHER" id="PTHR12442:SF5">
    <property type="entry name" value="DYNEIN AXONEMAL INTERMEDIATE CHAIN 3"/>
    <property type="match status" value="1"/>
</dbReference>
<dbReference type="PANTHER" id="PTHR12442">
    <property type="entry name" value="DYNEIN INTERMEDIATE CHAIN"/>
    <property type="match status" value="1"/>
</dbReference>
<gene>
    <name evidence="5" type="ORF">DUNSADRAFT_5963</name>
</gene>
<evidence type="ECO:0000313" key="6">
    <source>
        <dbReference type="Proteomes" id="UP000815325"/>
    </source>
</evidence>
<protein>
    <submittedName>
        <fullName evidence="5">Uncharacterized protein</fullName>
    </submittedName>
</protein>
<sequence length="437" mass="47779">MKAASNKQETQDAGDEAAIPIVKCKYATTIEFSHHHVIMDLQWLPGIEISTRGKVTKADPRECSFLATTSGDGKVNFWDVRVERLMKKGRKAEDSLELIWKPTHSIHIISLIGMDLGGLRMCFNFRELDKGAFFVGSADGELAYAEFVRPEGEENPEYTKSCVQAHVAPIMALERSPFFDDIILTVGDWSFQIWREGHTSPLFTSGYGAEMYTCGCWSPSRPAVIYLTDQAGNLEVWDMLDRSHEPSIKVTLASTPFMSMSFMGTGSGSTSAAAPAASSAAGAGPSASAVAQQQQQAGQFLALGDSVGVLRIVEIPRNLRRPMQSERKAMAAFLEREGERVADVEARKPLRDKSIAVAEEARKKAADEAEAAAKDSAAQKDQPNQPASPTKTTAKSAAHLAALELDEKAEAEYFKLEHRLKVQLGLIEEAEAESPRR</sequence>
<accession>A0ABQ7GP93</accession>
<evidence type="ECO:0000256" key="2">
    <source>
        <dbReference type="ARBA" id="ARBA00022574"/>
    </source>
</evidence>
<evidence type="ECO:0000256" key="1">
    <source>
        <dbReference type="ARBA" id="ARBA00022490"/>
    </source>
</evidence>
<keyword evidence="6" id="KW-1185">Reference proteome</keyword>
<dbReference type="InterPro" id="IPR050687">
    <property type="entry name" value="Dynein_IC"/>
</dbReference>
<dbReference type="Gene3D" id="2.130.10.10">
    <property type="entry name" value="YVTN repeat-like/Quinoprotein amine dehydrogenase"/>
    <property type="match status" value="1"/>
</dbReference>
<reference evidence="5" key="1">
    <citation type="submission" date="2017-08" db="EMBL/GenBank/DDBJ databases">
        <authorList>
            <person name="Polle J.E."/>
            <person name="Barry K."/>
            <person name="Cushman J."/>
            <person name="Schmutz J."/>
            <person name="Tran D."/>
            <person name="Hathwaick L.T."/>
            <person name="Yim W.C."/>
            <person name="Jenkins J."/>
            <person name="Mckie-Krisberg Z.M."/>
            <person name="Prochnik S."/>
            <person name="Lindquist E."/>
            <person name="Dockter R.B."/>
            <person name="Adam C."/>
            <person name="Molina H."/>
            <person name="Bunkerborg J."/>
            <person name="Jin E."/>
            <person name="Buchheim M."/>
            <person name="Magnuson J."/>
        </authorList>
    </citation>
    <scope>NUCLEOTIDE SEQUENCE</scope>
    <source>
        <strain evidence="5">CCAP 19/18</strain>
    </source>
</reference>
<dbReference type="Proteomes" id="UP000815325">
    <property type="component" value="Unassembled WGS sequence"/>
</dbReference>
<organism evidence="5 6">
    <name type="scientific">Dunaliella salina</name>
    <name type="common">Green alga</name>
    <name type="synonym">Protococcus salinus</name>
    <dbReference type="NCBI Taxonomy" id="3046"/>
    <lineage>
        <taxon>Eukaryota</taxon>
        <taxon>Viridiplantae</taxon>
        <taxon>Chlorophyta</taxon>
        <taxon>core chlorophytes</taxon>
        <taxon>Chlorophyceae</taxon>
        <taxon>CS clade</taxon>
        <taxon>Chlamydomonadales</taxon>
        <taxon>Dunaliellaceae</taxon>
        <taxon>Dunaliella</taxon>
    </lineage>
</organism>
<feature type="region of interest" description="Disordered" evidence="4">
    <location>
        <begin position="366"/>
        <end position="397"/>
    </location>
</feature>
<dbReference type="SUPFAM" id="SSF50978">
    <property type="entry name" value="WD40 repeat-like"/>
    <property type="match status" value="1"/>
</dbReference>
<dbReference type="EMBL" id="MU069661">
    <property type="protein sequence ID" value="KAF5836393.1"/>
    <property type="molecule type" value="Genomic_DNA"/>
</dbReference>
<feature type="compositionally biased region" description="Low complexity" evidence="4">
    <location>
        <begin position="374"/>
        <end position="397"/>
    </location>
</feature>